<dbReference type="SMART" id="SM00342">
    <property type="entry name" value="HTH_ARAC"/>
    <property type="match status" value="1"/>
</dbReference>
<comment type="caution">
    <text evidence="5">The sequence shown here is derived from an EMBL/GenBank/DDBJ whole genome shotgun (WGS) entry which is preliminary data.</text>
</comment>
<dbReference type="SUPFAM" id="SSF46689">
    <property type="entry name" value="Homeodomain-like"/>
    <property type="match status" value="1"/>
</dbReference>
<evidence type="ECO:0000256" key="1">
    <source>
        <dbReference type="ARBA" id="ARBA00023015"/>
    </source>
</evidence>
<dbReference type="InterPro" id="IPR003313">
    <property type="entry name" value="AraC-bd"/>
</dbReference>
<proteinExistence type="predicted"/>
<dbReference type="Gene3D" id="2.60.120.10">
    <property type="entry name" value="Jelly Rolls"/>
    <property type="match status" value="1"/>
</dbReference>
<evidence type="ECO:0000256" key="2">
    <source>
        <dbReference type="ARBA" id="ARBA00023125"/>
    </source>
</evidence>
<evidence type="ECO:0000313" key="6">
    <source>
        <dbReference type="Proteomes" id="UP000051820"/>
    </source>
</evidence>
<gene>
    <name evidence="5" type="ORF">FD16_GL002130</name>
</gene>
<evidence type="ECO:0000259" key="4">
    <source>
        <dbReference type="PROSITE" id="PS01124"/>
    </source>
</evidence>
<keyword evidence="3" id="KW-0804">Transcription</keyword>
<dbReference type="SUPFAM" id="SSF51215">
    <property type="entry name" value="Regulatory protein AraC"/>
    <property type="match status" value="1"/>
</dbReference>
<dbReference type="Pfam" id="PF02311">
    <property type="entry name" value="AraC_binding"/>
    <property type="match status" value="1"/>
</dbReference>
<dbReference type="Gene3D" id="1.10.10.60">
    <property type="entry name" value="Homeodomain-like"/>
    <property type="match status" value="2"/>
</dbReference>
<dbReference type="eggNOG" id="COG4977">
    <property type="taxonomic scope" value="Bacteria"/>
</dbReference>
<dbReference type="GO" id="GO:0003700">
    <property type="term" value="F:DNA-binding transcription factor activity"/>
    <property type="evidence" value="ECO:0007669"/>
    <property type="project" value="InterPro"/>
</dbReference>
<reference evidence="5 6" key="1">
    <citation type="journal article" date="2015" name="Genome Announc.">
        <title>Expanding the biotechnology potential of lactobacilli through comparative genomics of 213 strains and associated genera.</title>
        <authorList>
            <person name="Sun Z."/>
            <person name="Harris H.M."/>
            <person name="McCann A."/>
            <person name="Guo C."/>
            <person name="Argimon S."/>
            <person name="Zhang W."/>
            <person name="Yang X."/>
            <person name="Jeffery I.B."/>
            <person name="Cooney J.C."/>
            <person name="Kagawa T.F."/>
            <person name="Liu W."/>
            <person name="Song Y."/>
            <person name="Salvetti E."/>
            <person name="Wrobel A."/>
            <person name="Rasinkangas P."/>
            <person name="Parkhill J."/>
            <person name="Rea M.C."/>
            <person name="O'Sullivan O."/>
            <person name="Ritari J."/>
            <person name="Douillard F.P."/>
            <person name="Paul Ross R."/>
            <person name="Yang R."/>
            <person name="Briner A.E."/>
            <person name="Felis G.E."/>
            <person name="de Vos W.M."/>
            <person name="Barrangou R."/>
            <person name="Klaenhammer T.R."/>
            <person name="Caufield P.W."/>
            <person name="Cui Y."/>
            <person name="Zhang H."/>
            <person name="O'Toole P.W."/>
        </authorList>
    </citation>
    <scope>NUCLEOTIDE SEQUENCE [LARGE SCALE GENOMIC DNA]</scope>
    <source>
        <strain evidence="5 6">DSM 5007</strain>
    </source>
</reference>
<organism evidence="5 6">
    <name type="scientific">Paucilactobacillus suebicus DSM 5007 = KCTC 3549</name>
    <dbReference type="NCBI Taxonomy" id="1423807"/>
    <lineage>
        <taxon>Bacteria</taxon>
        <taxon>Bacillati</taxon>
        <taxon>Bacillota</taxon>
        <taxon>Bacilli</taxon>
        <taxon>Lactobacillales</taxon>
        <taxon>Lactobacillaceae</taxon>
        <taxon>Paucilactobacillus</taxon>
    </lineage>
</organism>
<dbReference type="PANTHER" id="PTHR43280">
    <property type="entry name" value="ARAC-FAMILY TRANSCRIPTIONAL REGULATOR"/>
    <property type="match status" value="1"/>
</dbReference>
<dbReference type="InterPro" id="IPR037923">
    <property type="entry name" value="HTH-like"/>
</dbReference>
<dbReference type="InterPro" id="IPR018060">
    <property type="entry name" value="HTH_AraC"/>
</dbReference>
<dbReference type="PANTHER" id="PTHR43280:SF34">
    <property type="entry name" value="ARAC-FAMILY TRANSCRIPTIONAL REGULATOR"/>
    <property type="match status" value="1"/>
</dbReference>
<name>A0A0R1WAU2_9LACO</name>
<dbReference type="InterPro" id="IPR014710">
    <property type="entry name" value="RmlC-like_jellyroll"/>
</dbReference>
<feature type="domain" description="HTH araC/xylS-type" evidence="4">
    <location>
        <begin position="181"/>
        <end position="279"/>
    </location>
</feature>
<dbReference type="InterPro" id="IPR009057">
    <property type="entry name" value="Homeodomain-like_sf"/>
</dbReference>
<dbReference type="Proteomes" id="UP000051820">
    <property type="component" value="Unassembled WGS sequence"/>
</dbReference>
<dbReference type="AlphaFoldDB" id="A0A0R1WAU2"/>
<accession>A0A0R1WAU2</accession>
<protein>
    <submittedName>
        <fullName evidence="5">AraC family transcriptional regulator</fullName>
    </submittedName>
</protein>
<dbReference type="STRING" id="1423807.FD16_GL002130"/>
<dbReference type="PROSITE" id="PS01124">
    <property type="entry name" value="HTH_ARAC_FAMILY_2"/>
    <property type="match status" value="1"/>
</dbReference>
<evidence type="ECO:0000313" key="5">
    <source>
        <dbReference type="EMBL" id="KRM12617.1"/>
    </source>
</evidence>
<sequence length="312" mass="36672">MQRRTNILENKLYLFNLSKLPMFYVSGYLDISSNWQHKHMYQQGNWEIIFVLDGVIYLNIEGQEYEIHKNSYFLVPPYKNMEGYKESPVGTRMLWIHFFPREDVKEVENIDNSDYYSSLIPQHGIMYDSDPLLVIAYEILDSAQKKKGLSIDLQVTQLLMQLGEDFRQASIHSRSLDKSIENIDVWIDAHLDEIDTVADIGLAFNFNSVYLNRLFKDKHHTSLYQYVITQKIKRAENLLISSGIPISEVSKNSFFKDKRNFSRTFKKRVGITPEKYRQLFKSKFINSPSYDPEIPVPERIKVELKKNNSKST</sequence>
<keyword evidence="6" id="KW-1185">Reference proteome</keyword>
<evidence type="ECO:0000256" key="3">
    <source>
        <dbReference type="ARBA" id="ARBA00023163"/>
    </source>
</evidence>
<keyword evidence="2" id="KW-0238">DNA-binding</keyword>
<dbReference type="OrthoDB" id="192171at2"/>
<dbReference type="GO" id="GO:0043565">
    <property type="term" value="F:sequence-specific DNA binding"/>
    <property type="evidence" value="ECO:0007669"/>
    <property type="project" value="InterPro"/>
</dbReference>
<dbReference type="Pfam" id="PF12833">
    <property type="entry name" value="HTH_18"/>
    <property type="match status" value="1"/>
</dbReference>
<dbReference type="PATRIC" id="fig|1423807.3.peg.2186"/>
<dbReference type="EMBL" id="AZGF01000006">
    <property type="protein sequence ID" value="KRM12617.1"/>
    <property type="molecule type" value="Genomic_DNA"/>
</dbReference>
<keyword evidence="1" id="KW-0805">Transcription regulation</keyword>